<dbReference type="SMART" id="SM00534">
    <property type="entry name" value="MUTSac"/>
    <property type="match status" value="1"/>
</dbReference>
<comment type="function">
    <text evidence="7">Component of the post-replicative DNA mismatch repair system (MMR).</text>
</comment>
<dbReference type="Gene3D" id="3.30.420.110">
    <property type="entry name" value="MutS, connector domain"/>
    <property type="match status" value="1"/>
</dbReference>
<dbReference type="PIRSF" id="PIRSF037677">
    <property type="entry name" value="DNA_mis_repair_Msh6"/>
    <property type="match status" value="1"/>
</dbReference>
<proteinExistence type="inferred from homology"/>
<keyword evidence="4" id="KW-0067">ATP-binding</keyword>
<dbReference type="PANTHER" id="PTHR11361:SF34">
    <property type="entry name" value="DNA MISMATCH REPAIR PROTEIN MSH1, MITOCHONDRIAL"/>
    <property type="match status" value="1"/>
</dbReference>
<feature type="domain" description="DNA mismatch repair proteins mutS family" evidence="9">
    <location>
        <begin position="685"/>
        <end position="873"/>
    </location>
</feature>
<evidence type="ECO:0000256" key="6">
    <source>
        <dbReference type="ARBA" id="ARBA00023204"/>
    </source>
</evidence>
<dbReference type="InterPro" id="IPR017261">
    <property type="entry name" value="DNA_mismatch_repair_MutS/MSH"/>
</dbReference>
<comment type="caution">
    <text evidence="10">The sequence shown here is derived from an EMBL/GenBank/DDBJ whole genome shotgun (WGS) entry which is preliminary data.</text>
</comment>
<dbReference type="SUPFAM" id="SSF52540">
    <property type="entry name" value="P-loop containing nucleoside triphosphate hydrolases"/>
    <property type="match status" value="1"/>
</dbReference>
<evidence type="ECO:0000313" key="11">
    <source>
        <dbReference type="Proteomes" id="UP001473302"/>
    </source>
</evidence>
<dbReference type="InterPro" id="IPR045076">
    <property type="entry name" value="MutS"/>
</dbReference>
<dbReference type="InterPro" id="IPR007696">
    <property type="entry name" value="DNA_mismatch_repair_MutS_core"/>
</dbReference>
<dbReference type="SMART" id="SM00533">
    <property type="entry name" value="MUTSd"/>
    <property type="match status" value="1"/>
</dbReference>
<evidence type="ECO:0000259" key="9">
    <source>
        <dbReference type="SMART" id="SM00534"/>
    </source>
</evidence>
<keyword evidence="2 7" id="KW-0547">Nucleotide-binding</keyword>
<evidence type="ECO:0000256" key="7">
    <source>
        <dbReference type="RuleBase" id="RU003756"/>
    </source>
</evidence>
<dbReference type="InterPro" id="IPR007695">
    <property type="entry name" value="DNA_mismatch_repair_MutS-lik_N"/>
</dbReference>
<dbReference type="EMBL" id="BAABUK010000032">
    <property type="protein sequence ID" value="GAA5816554.1"/>
    <property type="molecule type" value="Genomic_DNA"/>
</dbReference>
<protein>
    <recommendedName>
        <fullName evidence="12">DNA mismatch repair proteins mutS family domain-containing protein</fullName>
    </recommendedName>
</protein>
<dbReference type="Pfam" id="PF01624">
    <property type="entry name" value="MutS_I"/>
    <property type="match status" value="1"/>
</dbReference>
<reference evidence="10 11" key="1">
    <citation type="submission" date="2024-04" db="EMBL/GenBank/DDBJ databases">
        <title>genome sequences of Mucor flavus KT1a and Helicostylum pulchrum KT1b strains isolated from the surface of a dry-aged beef.</title>
        <authorList>
            <person name="Toyotome T."/>
            <person name="Hosono M."/>
            <person name="Torimaru M."/>
            <person name="Fukuda K."/>
            <person name="Mikami N."/>
        </authorList>
    </citation>
    <scope>NUCLEOTIDE SEQUENCE [LARGE SCALE GENOMIC DNA]</scope>
    <source>
        <strain evidence="10 11">KT1a</strain>
    </source>
</reference>
<evidence type="ECO:0000256" key="2">
    <source>
        <dbReference type="ARBA" id="ARBA00022741"/>
    </source>
</evidence>
<name>A0ABP9ZBW8_9FUNG</name>
<dbReference type="InterPro" id="IPR007861">
    <property type="entry name" value="DNA_mismatch_repair_MutS_clamp"/>
</dbReference>
<keyword evidence="3 7" id="KW-0227">DNA damage</keyword>
<dbReference type="SUPFAM" id="SSF48334">
    <property type="entry name" value="DNA repair protein MutS, domain III"/>
    <property type="match status" value="1"/>
</dbReference>
<organism evidence="10 11">
    <name type="scientific">Mucor flavus</name>
    <dbReference type="NCBI Taxonomy" id="439312"/>
    <lineage>
        <taxon>Eukaryota</taxon>
        <taxon>Fungi</taxon>
        <taxon>Fungi incertae sedis</taxon>
        <taxon>Mucoromycota</taxon>
        <taxon>Mucoromycotina</taxon>
        <taxon>Mucoromycetes</taxon>
        <taxon>Mucorales</taxon>
        <taxon>Mucorineae</taxon>
        <taxon>Mucoraceae</taxon>
        <taxon>Mucor</taxon>
    </lineage>
</organism>
<sequence length="898" mass="101998">MFRILTKTVTARNLPWSRTFITNKPLNKRVSKLNLSELVLETETSKPVTPLVRKEISTGSIVLDTVREYTKKYPLCVLLVQVGDFYELYESHASRYAPQLDLKLTKKSITVDTIVDFAGFPLRALDRYLDILVNRLRCKVALCEQFGSVSRQDKSALGMQRKITRIITPGTVIEERFLESNQYNYLLSVFPNKDSTIGLAWVDVSVGEFVMQQTTLDALKDDIARIRPKEVILPESMKPSDDLLQQGLFDREVYDPVTRLLITDPNIAISYVNDDQYNAGTAVRTLQNMFKSNALEFSQIELAAGMALMMYVNETHINRKPKWQNPSRFSVHDSVCIDSAAMASLEIVKSLQGRRTDSLIGVLDCTSTSAGSRLLTRWISSPLTCVYSIRNRLDIVEYFKDNTFLLDDLRNLLRQSTDAQRSIQRLALKRGQHSDLMEVWYTLDIMKNIHEKLQRTTSEPTQDLVTSMDPHESLARYIRDAFDHERIQAKEIKDYGFVNHAFHPDLLQLHNQLDELDTQRLNLQNELRVLCGNSLSLMADGSLKHIIEISSRKAPNLVEKFPHAILLNSTKSKKRYQVKEWTDISVQLGSIESQIIDIESQVFDQVVDKVLDQSATILQSCRKLAELDVLTSFSHLARQNRYVRPRMTHANRTMILGGRHPVVEANLSRKGRTFVRNDCDLGADQRIWLLTGPNMGGKSTFLRQHVIIVLMAHMGCFVPADRAWIGITDRIFSRVGAADNLAQNQSTFMVEMSEVSTILKQATSRSTVIMDEVGRGTSTTDGFSLAFGILDFLHNQIKCRTIYATHYHELADTMVGYDKVKCYKTSIEENSLGGFRFVHKVEPGICRQSHGLKVAQLAGLPTQVIEKAESMWNILQKNQVPVVPHLTEPGYDEKKSTV</sequence>
<dbReference type="Gene3D" id="3.40.1170.10">
    <property type="entry name" value="DNA repair protein MutS, domain I"/>
    <property type="match status" value="1"/>
</dbReference>
<dbReference type="SUPFAM" id="SSF55271">
    <property type="entry name" value="DNA repair protein MutS, domain I"/>
    <property type="match status" value="1"/>
</dbReference>
<dbReference type="SUPFAM" id="SSF53150">
    <property type="entry name" value="DNA repair protein MutS, domain II"/>
    <property type="match status" value="1"/>
</dbReference>
<keyword evidence="5 7" id="KW-0238">DNA-binding</keyword>
<keyword evidence="11" id="KW-1185">Reference proteome</keyword>
<evidence type="ECO:0000256" key="5">
    <source>
        <dbReference type="ARBA" id="ARBA00023125"/>
    </source>
</evidence>
<accession>A0ABP9ZBW8</accession>
<keyword evidence="6 7" id="KW-0234">DNA repair</keyword>
<dbReference type="Gene3D" id="1.10.1420.10">
    <property type="match status" value="2"/>
</dbReference>
<comment type="similarity">
    <text evidence="1 7">Belongs to the DNA mismatch repair MutS family.</text>
</comment>
<dbReference type="InterPro" id="IPR000432">
    <property type="entry name" value="DNA_mismatch_repair_MutS_C"/>
</dbReference>
<dbReference type="Proteomes" id="UP001473302">
    <property type="component" value="Unassembled WGS sequence"/>
</dbReference>
<dbReference type="InterPro" id="IPR027417">
    <property type="entry name" value="P-loop_NTPase"/>
</dbReference>
<dbReference type="InterPro" id="IPR036678">
    <property type="entry name" value="MutS_con_dom_sf"/>
</dbReference>
<dbReference type="Pfam" id="PF05192">
    <property type="entry name" value="MutS_III"/>
    <property type="match status" value="1"/>
</dbReference>
<dbReference type="Gene3D" id="3.40.50.300">
    <property type="entry name" value="P-loop containing nucleotide triphosphate hydrolases"/>
    <property type="match status" value="1"/>
</dbReference>
<evidence type="ECO:0000259" key="8">
    <source>
        <dbReference type="SMART" id="SM00533"/>
    </source>
</evidence>
<evidence type="ECO:0000313" key="10">
    <source>
        <dbReference type="EMBL" id="GAA5816554.1"/>
    </source>
</evidence>
<evidence type="ECO:0000256" key="4">
    <source>
        <dbReference type="ARBA" id="ARBA00022840"/>
    </source>
</evidence>
<evidence type="ECO:0008006" key="12">
    <source>
        <dbReference type="Google" id="ProtNLM"/>
    </source>
</evidence>
<dbReference type="InterPro" id="IPR007860">
    <property type="entry name" value="DNA_mmatch_repair_MutS_con_dom"/>
</dbReference>
<dbReference type="InterPro" id="IPR036187">
    <property type="entry name" value="DNA_mismatch_repair_MutS_sf"/>
</dbReference>
<gene>
    <name evidence="10" type="ORF">MFLAVUS_010084</name>
</gene>
<dbReference type="Pfam" id="PF05188">
    <property type="entry name" value="MutS_II"/>
    <property type="match status" value="1"/>
</dbReference>
<feature type="domain" description="DNA mismatch repair protein MutS core" evidence="8">
    <location>
        <begin position="354"/>
        <end position="666"/>
    </location>
</feature>
<dbReference type="NCBIfam" id="NF003810">
    <property type="entry name" value="PRK05399.1"/>
    <property type="match status" value="1"/>
</dbReference>
<evidence type="ECO:0000256" key="1">
    <source>
        <dbReference type="ARBA" id="ARBA00006271"/>
    </source>
</evidence>
<evidence type="ECO:0000256" key="3">
    <source>
        <dbReference type="ARBA" id="ARBA00022763"/>
    </source>
</evidence>
<dbReference type="PANTHER" id="PTHR11361">
    <property type="entry name" value="DNA MISMATCH REPAIR PROTEIN MUTS FAMILY MEMBER"/>
    <property type="match status" value="1"/>
</dbReference>
<dbReference type="InterPro" id="IPR016151">
    <property type="entry name" value="DNA_mismatch_repair_MutS_N"/>
</dbReference>
<dbReference type="Pfam" id="PF00488">
    <property type="entry name" value="MutS_V"/>
    <property type="match status" value="1"/>
</dbReference>
<dbReference type="Pfam" id="PF05190">
    <property type="entry name" value="MutS_IV"/>
    <property type="match status" value="1"/>
</dbReference>